<reference evidence="2 3" key="1">
    <citation type="journal article" date="2016" name="Mol. Biol. Evol.">
        <title>Comparative Genomics of Early-Diverging Mushroom-Forming Fungi Provides Insights into the Origins of Lignocellulose Decay Capabilities.</title>
        <authorList>
            <person name="Nagy L.G."/>
            <person name="Riley R."/>
            <person name="Tritt A."/>
            <person name="Adam C."/>
            <person name="Daum C."/>
            <person name="Floudas D."/>
            <person name="Sun H."/>
            <person name="Yadav J.S."/>
            <person name="Pangilinan J."/>
            <person name="Larsson K.H."/>
            <person name="Matsuura K."/>
            <person name="Barry K."/>
            <person name="Labutti K."/>
            <person name="Kuo R."/>
            <person name="Ohm R.A."/>
            <person name="Bhattacharya S.S."/>
            <person name="Shirouzu T."/>
            <person name="Yoshinaga Y."/>
            <person name="Martin F.M."/>
            <person name="Grigoriev I.V."/>
            <person name="Hibbett D.S."/>
        </authorList>
    </citation>
    <scope>NUCLEOTIDE SEQUENCE [LARGE SCALE GENOMIC DNA]</scope>
    <source>
        <strain evidence="2 3">L-15889</strain>
    </source>
</reference>
<feature type="region of interest" description="Disordered" evidence="1">
    <location>
        <begin position="45"/>
        <end position="83"/>
    </location>
</feature>
<dbReference type="Proteomes" id="UP000076727">
    <property type="component" value="Unassembled WGS sequence"/>
</dbReference>
<dbReference type="AlphaFoldDB" id="A0A165P3V1"/>
<name>A0A165P3V1_9APHY</name>
<evidence type="ECO:0000313" key="3">
    <source>
        <dbReference type="Proteomes" id="UP000076727"/>
    </source>
</evidence>
<keyword evidence="3" id="KW-1185">Reference proteome</keyword>
<feature type="region of interest" description="Disordered" evidence="1">
    <location>
        <begin position="1"/>
        <end position="27"/>
    </location>
</feature>
<dbReference type="STRING" id="1314783.A0A165P3V1"/>
<feature type="compositionally biased region" description="Low complexity" evidence="1">
    <location>
        <begin position="73"/>
        <end position="83"/>
    </location>
</feature>
<dbReference type="OrthoDB" id="668540at2759"/>
<organism evidence="2 3">
    <name type="scientific">Daedalea quercina L-15889</name>
    <dbReference type="NCBI Taxonomy" id="1314783"/>
    <lineage>
        <taxon>Eukaryota</taxon>
        <taxon>Fungi</taxon>
        <taxon>Dikarya</taxon>
        <taxon>Basidiomycota</taxon>
        <taxon>Agaricomycotina</taxon>
        <taxon>Agaricomycetes</taxon>
        <taxon>Polyporales</taxon>
        <taxon>Fomitopsis</taxon>
    </lineage>
</organism>
<accession>A0A165P3V1</accession>
<proteinExistence type="predicted"/>
<dbReference type="EMBL" id="KV429073">
    <property type="protein sequence ID" value="KZT67728.1"/>
    <property type="molecule type" value="Genomic_DNA"/>
</dbReference>
<protein>
    <submittedName>
        <fullName evidence="2">Uncharacterized protein</fullName>
    </submittedName>
</protein>
<sequence>MPSPYSAQKPLVHGEGQGETYSSFDSGSLAEGDLSLAFRGMVVADDSGTSQQQGAPLPSPLGGQFGQHPSPHQIRAPPQVQQPRAPYSGFPQTDYTTYYSGPSAPVDYQYSYDAYRPTTETLYAPSPALTAAPGPSVYPGLTPQSLHPHAVPDIHNHQSGIFYDYAGSPRPMGSQYYYPTQPMLYHAPPTHSPMLDKKRDIHVR</sequence>
<evidence type="ECO:0000313" key="2">
    <source>
        <dbReference type="EMBL" id="KZT67728.1"/>
    </source>
</evidence>
<gene>
    <name evidence="2" type="ORF">DAEQUDRAFT_378556</name>
</gene>
<evidence type="ECO:0000256" key="1">
    <source>
        <dbReference type="SAM" id="MobiDB-lite"/>
    </source>
</evidence>